<proteinExistence type="predicted"/>
<protein>
    <submittedName>
        <fullName evidence="1">Uncharacterized protein</fullName>
    </submittedName>
</protein>
<organism evidence="1 2">
    <name type="scientific">Lysobacter yangpyeongensis</name>
    <dbReference type="NCBI Taxonomy" id="346182"/>
    <lineage>
        <taxon>Bacteria</taxon>
        <taxon>Pseudomonadati</taxon>
        <taxon>Pseudomonadota</taxon>
        <taxon>Gammaproteobacteria</taxon>
        <taxon>Lysobacterales</taxon>
        <taxon>Lysobacteraceae</taxon>
        <taxon>Lysobacter</taxon>
    </lineage>
</organism>
<dbReference type="Proteomes" id="UP001596036">
    <property type="component" value="Unassembled WGS sequence"/>
</dbReference>
<reference evidence="2" key="1">
    <citation type="journal article" date="2019" name="Int. J. Syst. Evol. Microbiol.">
        <title>The Global Catalogue of Microorganisms (GCM) 10K type strain sequencing project: providing services to taxonomists for standard genome sequencing and annotation.</title>
        <authorList>
            <consortium name="The Broad Institute Genomics Platform"/>
            <consortium name="The Broad Institute Genome Sequencing Center for Infectious Disease"/>
            <person name="Wu L."/>
            <person name="Ma J."/>
        </authorList>
    </citation>
    <scope>NUCLEOTIDE SEQUENCE [LARGE SCALE GENOMIC DNA]</scope>
    <source>
        <strain evidence="2">KACC 11407</strain>
    </source>
</reference>
<comment type="caution">
    <text evidence="1">The sequence shown here is derived from an EMBL/GenBank/DDBJ whole genome shotgun (WGS) entry which is preliminary data.</text>
</comment>
<gene>
    <name evidence="1" type="ORF">ACFPN1_01950</name>
</gene>
<dbReference type="RefSeq" id="WP_386752520.1">
    <property type="nucleotide sequence ID" value="NZ_JBHSNM010000001.1"/>
</dbReference>
<sequence length="235" mass="26964">MTTGWNLGELRNHVERLFGQWQRDALNPCLKTIVERRDFARFHYSEAARLLSEAIGDREQFEMVGVMTGAYDKEPGDFEWARFQASAHVSACVHSMHSLADIAGHMVYLAFGMNRDPTKELSEKELTVYRVRDRLESHSIRALLNELLEHPNFAYLSALNNHSKHRSIVSMPYSVDMTGKDPEGHGMKFAEFLYDGKPHGPRWAKPFLKQEYERQEGLILAIGETLNAELSNRRG</sequence>
<name>A0ABW0SIZ4_9GAMM</name>
<evidence type="ECO:0000313" key="1">
    <source>
        <dbReference type="EMBL" id="MFC5568827.1"/>
    </source>
</evidence>
<keyword evidence="2" id="KW-1185">Reference proteome</keyword>
<dbReference type="EMBL" id="JBHSNM010000001">
    <property type="protein sequence ID" value="MFC5568827.1"/>
    <property type="molecule type" value="Genomic_DNA"/>
</dbReference>
<accession>A0ABW0SIZ4</accession>
<evidence type="ECO:0000313" key="2">
    <source>
        <dbReference type="Proteomes" id="UP001596036"/>
    </source>
</evidence>